<dbReference type="GO" id="GO:0004181">
    <property type="term" value="F:metallocarboxypeptidase activity"/>
    <property type="evidence" value="ECO:0007669"/>
    <property type="project" value="InterPro"/>
</dbReference>
<dbReference type="EMBL" id="CP003587">
    <property type="protein sequence ID" value="AGY59965.1"/>
    <property type="molecule type" value="Genomic_DNA"/>
</dbReference>
<evidence type="ECO:0000256" key="6">
    <source>
        <dbReference type="ARBA" id="ARBA00023049"/>
    </source>
</evidence>
<keyword evidence="3" id="KW-0645">Protease</keyword>
<keyword evidence="7" id="KW-0732">Signal</keyword>
<dbReference type="PATRIC" id="fig|1183438.3.peg.3654"/>
<evidence type="ECO:0000256" key="4">
    <source>
        <dbReference type="ARBA" id="ARBA00022801"/>
    </source>
</evidence>
<dbReference type="Pfam" id="PF00246">
    <property type="entry name" value="Peptidase_M14"/>
    <property type="match status" value="1"/>
</dbReference>
<dbReference type="CDD" id="cd06240">
    <property type="entry name" value="M14-like"/>
    <property type="match status" value="1"/>
</dbReference>
<dbReference type="SUPFAM" id="SSF53187">
    <property type="entry name" value="Zn-dependent exopeptidases"/>
    <property type="match status" value="1"/>
</dbReference>
<dbReference type="GO" id="GO:0008270">
    <property type="term" value="F:zinc ion binding"/>
    <property type="evidence" value="ECO:0007669"/>
    <property type="project" value="InterPro"/>
</dbReference>
<dbReference type="OrthoDB" id="9758209at2"/>
<evidence type="ECO:0000256" key="2">
    <source>
        <dbReference type="ARBA" id="ARBA00005988"/>
    </source>
</evidence>
<feature type="chain" id="PRO_5004663982" description="Peptidase M14 domain-containing protein" evidence="7">
    <location>
        <begin position="27"/>
        <end position="948"/>
    </location>
</feature>
<keyword evidence="10" id="KW-1185">Reference proteome</keyword>
<dbReference type="SMART" id="SM00631">
    <property type="entry name" value="Zn_pept"/>
    <property type="match status" value="1"/>
</dbReference>
<dbReference type="eggNOG" id="COG2866">
    <property type="taxonomic scope" value="Bacteria"/>
</dbReference>
<accession>U5QQK3</accession>
<dbReference type="RefSeq" id="WP_023175282.1">
    <property type="nucleotide sequence ID" value="NC_022600.1"/>
</dbReference>
<feature type="domain" description="Peptidase M14" evidence="8">
    <location>
        <begin position="54"/>
        <end position="330"/>
    </location>
</feature>
<comment type="similarity">
    <text evidence="2">Belongs to the peptidase M14 family.</text>
</comment>
<protein>
    <recommendedName>
        <fullName evidence="8">Peptidase M14 domain-containing protein</fullName>
    </recommendedName>
</protein>
<keyword evidence="5" id="KW-0862">Zinc</keyword>
<evidence type="ECO:0000256" key="1">
    <source>
        <dbReference type="ARBA" id="ARBA00001947"/>
    </source>
</evidence>
<keyword evidence="6" id="KW-0482">Metalloprotease</keyword>
<sequence length="948" mass="104687">MVGWFKKIGAGGFTASLLLIGSAAGAQPLALAVGPKVTSPKAFFGHNIGDDYFLANYTQADAYWRKLDGESDRMKLVSIGKSAEGREQWMAIITSPENQRKLQKYKDIARRLALAENLSDAQAKALAAEGKAVVWIDGGLHANEVSGSHQLIELIYQMVSGEDPETRRILNDVILLAVQANPDGQELVADWYMRKSDETRRAYNDLPRLYEKYAGHDNNRDSFMNNLPETANMSRVLFREWYPQIMYNHHQTGPAGTVLFAPPFRDPFNYVYDPLIPLSLDLVGGAMHTRFASEGKPGATMTEGAGFSTWFNGGLRTTTYFHNMIGLLTEIGGSPTPGEIAFVPDRQLPNATLPYPVPPQKWHFRQTIDYEMTANRAVLDIASRYREMFLYNIYQMGRNAIAKGNTDSWTTYPGRLDQVKAAIARDLPPPPSEELSGVGAGYFSKGYPLKYYEMLHKPEWRDPRGYILSADQPDFLTATKFVNALIKTGITVHQATAPFSVGSRSYPAGSYVIKTAQAFRPHVLDMFEPQDHPNDFLYPGGPPKPPYDNAGWTLAYQMGIQYDRVLEGFDGPFVKVNDLLPPPAGKVSGPVEATGFVFSHQLNDSFVAINELLAAGEAVYWLKGPWQIGEKLYPAGSFYVAGGIATRARLQDLARRVGVSFEGIQVEPPPATFRLKPLRIGLWDRYGGSMSSGWIRWIFEQYKFPYQRVYAQELDAGNLRGKYDVLVFPDGAIPMADKGEGDLESRYLRQPPAEEVPEEYRPTLGRLTVAKTVPQLRDFLEKGGTILTIGSSTNLGYHLGLPIENALVEQKGDGSPKPLPTSKFYLPGSILQATVDNSLPIAQGLPQQVDVFFNNSPAFRLKPGASGSLLPVARYTSAQPLRSGWAWGQQYLKDTVAIIEAPVGRGKLLLFGPEIVNRAQPHGTFKFLFNGLYSGTAGPAALGATISP</sequence>
<dbReference type="PANTHER" id="PTHR11705">
    <property type="entry name" value="PROTEASE FAMILY M14 CARBOXYPEPTIDASE A,B"/>
    <property type="match status" value="1"/>
</dbReference>
<feature type="signal peptide" evidence="7">
    <location>
        <begin position="1"/>
        <end position="26"/>
    </location>
</feature>
<organism evidence="9 10">
    <name type="scientific">Gloeobacter kilaueensis (strain ATCC BAA-2537 / CCAP 1431/1 / ULC 316 / JS1)</name>
    <dbReference type="NCBI Taxonomy" id="1183438"/>
    <lineage>
        <taxon>Bacteria</taxon>
        <taxon>Bacillati</taxon>
        <taxon>Cyanobacteriota</taxon>
        <taxon>Cyanophyceae</taxon>
        <taxon>Gloeobacterales</taxon>
        <taxon>Gloeobacteraceae</taxon>
        <taxon>Gloeobacter</taxon>
    </lineage>
</organism>
<evidence type="ECO:0000256" key="3">
    <source>
        <dbReference type="ARBA" id="ARBA00022670"/>
    </source>
</evidence>
<gene>
    <name evidence="9" type="ORF">GKIL_3719</name>
</gene>
<keyword evidence="4" id="KW-0378">Hydrolase</keyword>
<dbReference type="HOGENOM" id="CLU_011471_0_0_3"/>
<dbReference type="Gene3D" id="3.40.630.10">
    <property type="entry name" value="Zn peptidases"/>
    <property type="match status" value="1"/>
</dbReference>
<evidence type="ECO:0000256" key="5">
    <source>
        <dbReference type="ARBA" id="ARBA00022833"/>
    </source>
</evidence>
<dbReference type="KEGG" id="glj:GKIL_3719"/>
<evidence type="ECO:0000313" key="9">
    <source>
        <dbReference type="EMBL" id="AGY59965.1"/>
    </source>
</evidence>
<dbReference type="AlphaFoldDB" id="U5QQK3"/>
<name>U5QQK3_GLOK1</name>
<proteinExistence type="inferred from homology"/>
<reference evidence="9 10" key="1">
    <citation type="journal article" date="2013" name="PLoS ONE">
        <title>Cultivation and Complete Genome Sequencing of Gloeobacter kilaueensis sp. nov., from a Lava Cave in Kilauea Caldera, Hawai'i.</title>
        <authorList>
            <person name="Saw J.H."/>
            <person name="Schatz M."/>
            <person name="Brown M.V."/>
            <person name="Kunkel D.D."/>
            <person name="Foster J.S."/>
            <person name="Shick H."/>
            <person name="Christensen S."/>
            <person name="Hou S."/>
            <person name="Wan X."/>
            <person name="Donachie S.P."/>
        </authorList>
    </citation>
    <scope>NUCLEOTIDE SEQUENCE [LARGE SCALE GENOMIC DNA]</scope>
    <source>
        <strain evidence="10">JS</strain>
    </source>
</reference>
<evidence type="ECO:0000313" key="10">
    <source>
        <dbReference type="Proteomes" id="UP000017396"/>
    </source>
</evidence>
<dbReference type="PANTHER" id="PTHR11705:SF143">
    <property type="entry name" value="SLL0236 PROTEIN"/>
    <property type="match status" value="1"/>
</dbReference>
<comment type="cofactor">
    <cofactor evidence="1">
        <name>Zn(2+)</name>
        <dbReference type="ChEBI" id="CHEBI:29105"/>
    </cofactor>
</comment>
<dbReference type="GO" id="GO:0006508">
    <property type="term" value="P:proteolysis"/>
    <property type="evidence" value="ECO:0007669"/>
    <property type="project" value="UniProtKB-KW"/>
</dbReference>
<dbReference type="InterPro" id="IPR000834">
    <property type="entry name" value="Peptidase_M14"/>
</dbReference>
<dbReference type="GO" id="GO:0005615">
    <property type="term" value="C:extracellular space"/>
    <property type="evidence" value="ECO:0007669"/>
    <property type="project" value="TreeGrafter"/>
</dbReference>
<evidence type="ECO:0000259" key="8">
    <source>
        <dbReference type="SMART" id="SM00631"/>
    </source>
</evidence>
<dbReference type="STRING" id="1183438.GKIL_3719"/>
<evidence type="ECO:0000256" key="7">
    <source>
        <dbReference type="SAM" id="SignalP"/>
    </source>
</evidence>
<dbReference type="Proteomes" id="UP000017396">
    <property type="component" value="Chromosome"/>
</dbReference>